<dbReference type="InterPro" id="IPR053925">
    <property type="entry name" value="RecX_HTH_3rd"/>
</dbReference>
<reference evidence="7 8" key="1">
    <citation type="submission" date="2018-02" db="EMBL/GenBank/DDBJ databases">
        <title>novel marine gammaproteobacteria from coastal saline agro ecosystem.</title>
        <authorList>
            <person name="Krishnan R."/>
            <person name="Ramesh Kumar N."/>
        </authorList>
    </citation>
    <scope>NUCLEOTIDE SEQUENCE [LARGE SCALE GENOMIC DNA]</scope>
    <source>
        <strain evidence="7 8">228</strain>
    </source>
</reference>
<dbReference type="OrthoDB" id="5295441at2"/>
<proteinExistence type="inferred from homology"/>
<evidence type="ECO:0000259" key="6">
    <source>
        <dbReference type="Pfam" id="PF21981"/>
    </source>
</evidence>
<dbReference type="GO" id="GO:0006282">
    <property type="term" value="P:regulation of DNA repair"/>
    <property type="evidence" value="ECO:0007669"/>
    <property type="project" value="UniProtKB-UniRule"/>
</dbReference>
<dbReference type="PANTHER" id="PTHR33602:SF1">
    <property type="entry name" value="REGULATORY PROTEIN RECX FAMILY PROTEIN"/>
    <property type="match status" value="1"/>
</dbReference>
<evidence type="ECO:0000256" key="4">
    <source>
        <dbReference type="ARBA" id="ARBA00022490"/>
    </source>
</evidence>
<keyword evidence="4 5" id="KW-0963">Cytoplasm</keyword>
<dbReference type="InterPro" id="IPR036388">
    <property type="entry name" value="WH-like_DNA-bd_sf"/>
</dbReference>
<name>A0A2S5KJ81_9PROT</name>
<dbReference type="Proteomes" id="UP000238196">
    <property type="component" value="Unassembled WGS sequence"/>
</dbReference>
<dbReference type="GO" id="GO:0005737">
    <property type="term" value="C:cytoplasm"/>
    <property type="evidence" value="ECO:0007669"/>
    <property type="project" value="UniProtKB-SubCell"/>
</dbReference>
<comment type="subcellular location">
    <subcellularLocation>
        <location evidence="1 5">Cytoplasm</location>
    </subcellularLocation>
</comment>
<comment type="similarity">
    <text evidence="2 5">Belongs to the RecX family.</text>
</comment>
<feature type="domain" description="RecX third three-helical" evidence="6">
    <location>
        <begin position="120"/>
        <end position="165"/>
    </location>
</feature>
<gene>
    <name evidence="5" type="primary">recX</name>
    <name evidence="7" type="ORF">C4K68_23055</name>
</gene>
<dbReference type="InterPro" id="IPR003783">
    <property type="entry name" value="Regulatory_RecX"/>
</dbReference>
<evidence type="ECO:0000313" key="7">
    <source>
        <dbReference type="EMBL" id="PPC74871.1"/>
    </source>
</evidence>
<comment type="function">
    <text evidence="5">Modulates RecA activity.</text>
</comment>
<evidence type="ECO:0000313" key="8">
    <source>
        <dbReference type="Proteomes" id="UP000238196"/>
    </source>
</evidence>
<comment type="caution">
    <text evidence="7">The sequence shown here is derived from an EMBL/GenBank/DDBJ whole genome shotgun (WGS) entry which is preliminary data.</text>
</comment>
<protein>
    <recommendedName>
        <fullName evidence="3 5">Regulatory protein RecX</fullName>
    </recommendedName>
</protein>
<evidence type="ECO:0000256" key="2">
    <source>
        <dbReference type="ARBA" id="ARBA00009695"/>
    </source>
</evidence>
<organism evidence="7 8">
    <name type="scientific">Proteobacteria bacterium 228</name>
    <dbReference type="NCBI Taxonomy" id="2083153"/>
    <lineage>
        <taxon>Bacteria</taxon>
        <taxon>Pseudomonadati</taxon>
        <taxon>Pseudomonadota</taxon>
    </lineage>
</organism>
<dbReference type="EMBL" id="PRLP01000122">
    <property type="protein sequence ID" value="PPC74871.1"/>
    <property type="molecule type" value="Genomic_DNA"/>
</dbReference>
<accession>A0A2S5KJ81</accession>
<evidence type="ECO:0000256" key="3">
    <source>
        <dbReference type="ARBA" id="ARBA00018111"/>
    </source>
</evidence>
<evidence type="ECO:0000256" key="1">
    <source>
        <dbReference type="ARBA" id="ARBA00004496"/>
    </source>
</evidence>
<dbReference type="PANTHER" id="PTHR33602">
    <property type="entry name" value="REGULATORY PROTEIN RECX FAMILY PROTEIN"/>
    <property type="match status" value="1"/>
</dbReference>
<dbReference type="HAMAP" id="MF_01114">
    <property type="entry name" value="RecX"/>
    <property type="match status" value="1"/>
</dbReference>
<evidence type="ECO:0000256" key="5">
    <source>
        <dbReference type="HAMAP-Rule" id="MF_01114"/>
    </source>
</evidence>
<dbReference type="Gene3D" id="1.10.10.10">
    <property type="entry name" value="Winged helix-like DNA-binding domain superfamily/Winged helix DNA-binding domain"/>
    <property type="match status" value="3"/>
</dbReference>
<dbReference type="AlphaFoldDB" id="A0A2S5KJ81"/>
<dbReference type="Pfam" id="PF21981">
    <property type="entry name" value="RecX_HTH3"/>
    <property type="match status" value="1"/>
</dbReference>
<sequence>MIVQPTSLLEKAVSLLSRRDYSRAELQRRLQSFLRKPLREHQDTFSESIGHEEDVQKHAEQIAAVLTRLEELGYLNDDRVSASTVRVGIAKGQGPQRIKAELKHKVLSTDVLHEVEDELDWFAQARQVRSRRFGDALPDTPKEKARQLRFLLYRGFTQQQALQALKINEWDE</sequence>